<organism evidence="2 3">
    <name type="scientific">Blastococcus carthaginiensis</name>
    <dbReference type="NCBI Taxonomy" id="3050034"/>
    <lineage>
        <taxon>Bacteria</taxon>
        <taxon>Bacillati</taxon>
        <taxon>Actinomycetota</taxon>
        <taxon>Actinomycetes</taxon>
        <taxon>Geodermatophilales</taxon>
        <taxon>Geodermatophilaceae</taxon>
        <taxon>Blastococcus</taxon>
    </lineage>
</organism>
<dbReference type="SUPFAM" id="SSF51679">
    <property type="entry name" value="Bacterial luciferase-like"/>
    <property type="match status" value="1"/>
</dbReference>
<dbReference type="Pfam" id="PF00296">
    <property type="entry name" value="Bac_luciferase"/>
    <property type="match status" value="1"/>
</dbReference>
<dbReference type="Proteomes" id="UP001233673">
    <property type="component" value="Unassembled WGS sequence"/>
</dbReference>
<reference evidence="3" key="1">
    <citation type="submission" date="2023-05" db="EMBL/GenBank/DDBJ databases">
        <title>Draft genome of Pseudofrankia sp. BMG5.37.</title>
        <authorList>
            <person name="Gtari M."/>
            <person name="Ghodhbane F."/>
            <person name="Sbissi I."/>
        </authorList>
    </citation>
    <scope>NUCLEOTIDE SEQUENCE [LARGE SCALE GENOMIC DNA]</scope>
    <source>
        <strain evidence="3">BMG 814</strain>
    </source>
</reference>
<evidence type="ECO:0000259" key="1">
    <source>
        <dbReference type="Pfam" id="PF00296"/>
    </source>
</evidence>
<name>A0ABT9I8L9_9ACTN</name>
<dbReference type="EMBL" id="JASNFN010000003">
    <property type="protein sequence ID" value="MDP5181925.1"/>
    <property type="molecule type" value="Genomic_DNA"/>
</dbReference>
<dbReference type="PANTHER" id="PTHR43244:SF2">
    <property type="entry name" value="CONSERVED HYPOTHETICAL ALANINE AND PROLINE-RICH PROTEIN"/>
    <property type="match status" value="1"/>
</dbReference>
<proteinExistence type="predicted"/>
<evidence type="ECO:0000313" key="3">
    <source>
        <dbReference type="Proteomes" id="UP001233673"/>
    </source>
</evidence>
<dbReference type="InterPro" id="IPR036661">
    <property type="entry name" value="Luciferase-like_sf"/>
</dbReference>
<dbReference type="InterPro" id="IPR011251">
    <property type="entry name" value="Luciferase-like_dom"/>
</dbReference>
<gene>
    <name evidence="2" type="ORF">QOZ88_04690</name>
</gene>
<sequence>MRLATTLPPDTALSDVPAAVRRVERLGFDTVHVPETVHDSLSVALLALEHSSRVRVRVRMTLAFPRSPMVVAYAAWDLARFSGGRFQLGLATQVRGNIVGRFSMPWSNPAAQLTDYVRALRAIFATFSRGGPLRYEGTHYRFDRLQPYFNPGPLDVPEPEIFTGGVNRLMCELAGAEADGLVTHPTNSHPRFLRGSVLPWLAAGVATAQRVSRPVLVVGAKAISAPDARSLREALAGARREMAFLYSTPAYRPTLALLGHEDLGERLTQLIRDQQWDALPAALPDDVLAGIVPVGTYDEFPAVIGDWYGGLCDELSITTPADTSADDRFASMLEVVRAVPAAPDGLALAQAASPAPPSG</sequence>
<accession>A0ABT9I8L9</accession>
<dbReference type="PANTHER" id="PTHR43244">
    <property type="match status" value="1"/>
</dbReference>
<feature type="domain" description="Luciferase-like" evidence="1">
    <location>
        <begin position="11"/>
        <end position="299"/>
    </location>
</feature>
<keyword evidence="3" id="KW-1185">Reference proteome</keyword>
<dbReference type="Gene3D" id="3.20.20.30">
    <property type="entry name" value="Luciferase-like domain"/>
    <property type="match status" value="1"/>
</dbReference>
<protein>
    <submittedName>
        <fullName evidence="2">LLM class flavin-dependent oxidoreductase</fullName>
    </submittedName>
</protein>
<dbReference type="InterPro" id="IPR050564">
    <property type="entry name" value="F420-G6PD/mer"/>
</dbReference>
<dbReference type="RefSeq" id="WP_305998632.1">
    <property type="nucleotide sequence ID" value="NZ_JASNFN010000003.1"/>
</dbReference>
<dbReference type="CDD" id="cd01097">
    <property type="entry name" value="Tetrahydromethanopterin_reductase"/>
    <property type="match status" value="1"/>
</dbReference>
<evidence type="ECO:0000313" key="2">
    <source>
        <dbReference type="EMBL" id="MDP5181925.1"/>
    </source>
</evidence>
<comment type="caution">
    <text evidence="2">The sequence shown here is derived from an EMBL/GenBank/DDBJ whole genome shotgun (WGS) entry which is preliminary data.</text>
</comment>